<evidence type="ECO:0000256" key="4">
    <source>
        <dbReference type="ARBA" id="ARBA00017871"/>
    </source>
</evidence>
<dbReference type="GO" id="GO:0009851">
    <property type="term" value="P:auxin biosynthetic process"/>
    <property type="evidence" value="ECO:0007669"/>
    <property type="project" value="UniProtKB-KW"/>
</dbReference>
<dbReference type="InterPro" id="IPR036188">
    <property type="entry name" value="FAD/NAD-bd_sf"/>
</dbReference>
<evidence type="ECO:0000256" key="1">
    <source>
        <dbReference type="ARBA" id="ARBA00004814"/>
    </source>
</evidence>
<organism evidence="8 9">
    <name type="scientific">Archangium gephyra</name>
    <dbReference type="NCBI Taxonomy" id="48"/>
    <lineage>
        <taxon>Bacteria</taxon>
        <taxon>Pseudomonadati</taxon>
        <taxon>Myxococcota</taxon>
        <taxon>Myxococcia</taxon>
        <taxon>Myxococcales</taxon>
        <taxon>Cystobacterineae</taxon>
        <taxon>Archangiaceae</taxon>
        <taxon>Archangium</taxon>
    </lineage>
</organism>
<dbReference type="PANTHER" id="PTHR10742:SF410">
    <property type="entry name" value="LYSINE-SPECIFIC HISTONE DEMETHYLASE 2"/>
    <property type="match status" value="1"/>
</dbReference>
<comment type="caution">
    <text evidence="8">The sequence shown here is derived from an EMBL/GenBank/DDBJ whole genome shotgun (WGS) entry which is preliminary data.</text>
</comment>
<evidence type="ECO:0000259" key="7">
    <source>
        <dbReference type="Pfam" id="PF01593"/>
    </source>
</evidence>
<dbReference type="Gene3D" id="3.50.50.60">
    <property type="entry name" value="FAD/NAD(P)-binding domain"/>
    <property type="match status" value="1"/>
</dbReference>
<comment type="pathway">
    <text evidence="1">Plant hormone metabolism; auxin biosynthesis.</text>
</comment>
<dbReference type="InterPro" id="IPR002937">
    <property type="entry name" value="Amino_oxidase"/>
</dbReference>
<evidence type="ECO:0000313" key="8">
    <source>
        <dbReference type="EMBL" id="PZR16776.1"/>
    </source>
</evidence>
<evidence type="ECO:0000256" key="5">
    <source>
        <dbReference type="ARBA" id="ARBA00023070"/>
    </source>
</evidence>
<name>A0A2W5TWR8_9BACT</name>
<dbReference type="Pfam" id="PF01593">
    <property type="entry name" value="Amino_oxidase"/>
    <property type="match status" value="1"/>
</dbReference>
<protein>
    <recommendedName>
        <fullName evidence="4">Tryptophan 2-monooxygenase</fullName>
        <ecNumber evidence="3">1.13.12.3</ecNumber>
    </recommendedName>
</protein>
<dbReference type="SUPFAM" id="SSF51905">
    <property type="entry name" value="FAD/NAD(P)-binding domain"/>
    <property type="match status" value="1"/>
</dbReference>
<evidence type="ECO:0000256" key="3">
    <source>
        <dbReference type="ARBA" id="ARBA00012535"/>
    </source>
</evidence>
<evidence type="ECO:0000256" key="2">
    <source>
        <dbReference type="ARBA" id="ARBA00005833"/>
    </source>
</evidence>
<dbReference type="EMBL" id="QFQP01000003">
    <property type="protein sequence ID" value="PZR16776.1"/>
    <property type="molecule type" value="Genomic_DNA"/>
</dbReference>
<sequence>MHSNTDVLILGGGVAGLSAARELERRGIANLVLEARDRLGGRIHTLRDAAWPHPIELGAEFLHGLPRKLKLPHRFSLRPRDADGEHWVVDARGLRQADGAAEDAMNLLGEMTGPDTTADAWLDKHTKGPQRRLARQFVSGFYAADPKSVSTRFLVEESEASEEVHGERMFRPTRGYDTLVQHLARDVKAHLSTQITRVTWKRGRVDVDATDALGHARSYRAKKLVIALPLGVLKTNSVRFSPVVDGLQLARKHLEVGPIVKLVLRFREPFWAKHRAKDFTMLHFTNGPQQAWWRCRPFDSPVLVGWSAGPQAKKQPSVDGALHAFERAFRVKNLSRLLDAALVVDWSADPFARGGYMVQPVGLPSPLQQLFAPVDDTLFFAGEHTSFEGHAGTVHGAVWSGQRAAREVCDCG</sequence>
<reference evidence="8 9" key="1">
    <citation type="submission" date="2017-08" db="EMBL/GenBank/DDBJ databases">
        <title>Infants hospitalized years apart are colonized by the same room-sourced microbial strains.</title>
        <authorList>
            <person name="Brooks B."/>
            <person name="Olm M.R."/>
            <person name="Firek B.A."/>
            <person name="Baker R."/>
            <person name="Thomas B.C."/>
            <person name="Morowitz M.J."/>
            <person name="Banfield J.F."/>
        </authorList>
    </citation>
    <scope>NUCLEOTIDE SEQUENCE [LARGE SCALE GENOMIC DNA]</scope>
    <source>
        <strain evidence="8">S2_003_000_R2_14</strain>
    </source>
</reference>
<evidence type="ECO:0000256" key="6">
    <source>
        <dbReference type="ARBA" id="ARBA00047321"/>
    </source>
</evidence>
<comment type="catalytic activity">
    <reaction evidence="6">
        <text>L-tryptophan + O2 = indole-3-acetamide + CO2 + H2O</text>
        <dbReference type="Rhea" id="RHEA:16165"/>
        <dbReference type="ChEBI" id="CHEBI:15377"/>
        <dbReference type="ChEBI" id="CHEBI:15379"/>
        <dbReference type="ChEBI" id="CHEBI:16031"/>
        <dbReference type="ChEBI" id="CHEBI:16526"/>
        <dbReference type="ChEBI" id="CHEBI:57912"/>
        <dbReference type="EC" id="1.13.12.3"/>
    </reaction>
</comment>
<evidence type="ECO:0000313" key="9">
    <source>
        <dbReference type="Proteomes" id="UP000249061"/>
    </source>
</evidence>
<proteinExistence type="inferred from homology"/>
<dbReference type="InterPro" id="IPR050281">
    <property type="entry name" value="Flavin_monoamine_oxidase"/>
</dbReference>
<keyword evidence="5" id="KW-0073">Auxin biosynthesis</keyword>
<accession>A0A2W5TWR8</accession>
<dbReference type="AlphaFoldDB" id="A0A2W5TWR8"/>
<comment type="similarity">
    <text evidence="2">Belongs to the tryptophan 2-monooxygenase family.</text>
</comment>
<feature type="domain" description="Amine oxidase" evidence="7">
    <location>
        <begin position="14"/>
        <end position="408"/>
    </location>
</feature>
<dbReference type="GO" id="GO:0050361">
    <property type="term" value="F:tryptophan 2-monooxygenase activity"/>
    <property type="evidence" value="ECO:0007669"/>
    <property type="project" value="UniProtKB-EC"/>
</dbReference>
<dbReference type="EC" id="1.13.12.3" evidence="3"/>
<gene>
    <name evidence="8" type="ORF">DI536_06395</name>
</gene>
<dbReference type="Proteomes" id="UP000249061">
    <property type="component" value="Unassembled WGS sequence"/>
</dbReference>
<dbReference type="PANTHER" id="PTHR10742">
    <property type="entry name" value="FLAVIN MONOAMINE OXIDASE"/>
    <property type="match status" value="1"/>
</dbReference>
<dbReference type="SUPFAM" id="SSF54373">
    <property type="entry name" value="FAD-linked reductases, C-terminal domain"/>
    <property type="match status" value="1"/>
</dbReference>